<evidence type="ECO:0000256" key="5">
    <source>
        <dbReference type="ARBA" id="ARBA00023004"/>
    </source>
</evidence>
<gene>
    <name evidence="8" type="primary">tsaD</name>
    <name evidence="10" type="ORF">SAMN05216454_105100</name>
</gene>
<keyword evidence="2 8" id="KW-0808">Transferase</keyword>
<dbReference type="Proteomes" id="UP000199512">
    <property type="component" value="Unassembled WGS sequence"/>
</dbReference>
<keyword evidence="11" id="KW-1185">Reference proteome</keyword>
<organism evidence="10 11">
    <name type="scientific">Peptostreptococcus russellii</name>
    <dbReference type="NCBI Taxonomy" id="215200"/>
    <lineage>
        <taxon>Bacteria</taxon>
        <taxon>Bacillati</taxon>
        <taxon>Bacillota</taxon>
        <taxon>Clostridia</taxon>
        <taxon>Peptostreptococcales</taxon>
        <taxon>Peptostreptococcaceae</taxon>
        <taxon>Peptostreptococcus</taxon>
    </lineage>
</organism>
<feature type="domain" description="Gcp-like" evidence="9">
    <location>
        <begin position="60"/>
        <end position="345"/>
    </location>
</feature>
<protein>
    <recommendedName>
        <fullName evidence="8">tRNA N6-adenosine threonylcarbamoyltransferase</fullName>
        <ecNumber evidence="8">2.3.1.234</ecNumber>
    </recommendedName>
    <alternativeName>
        <fullName evidence="8">N6-L-threonylcarbamoyladenine synthase</fullName>
        <shortName evidence="8">t(6)A synthase</shortName>
    </alternativeName>
    <alternativeName>
        <fullName evidence="8">t(6)A37 threonylcarbamoyladenosine biosynthesis protein TsaD</fullName>
    </alternativeName>
    <alternativeName>
        <fullName evidence="8">tRNA threonylcarbamoyladenosine biosynthesis protein TsaD</fullName>
    </alternativeName>
</protein>
<evidence type="ECO:0000259" key="9">
    <source>
        <dbReference type="Pfam" id="PF00814"/>
    </source>
</evidence>
<dbReference type="GO" id="GO:0002949">
    <property type="term" value="P:tRNA threonylcarbamoyladenosine modification"/>
    <property type="evidence" value="ECO:0007669"/>
    <property type="project" value="UniProtKB-UniRule"/>
</dbReference>
<dbReference type="Gene3D" id="3.30.420.40">
    <property type="match status" value="2"/>
</dbReference>
<evidence type="ECO:0000256" key="1">
    <source>
        <dbReference type="ARBA" id="ARBA00022490"/>
    </source>
</evidence>
<keyword evidence="5 8" id="KW-0408">Iron</keyword>
<accession>A0A1H8HDV6</accession>
<evidence type="ECO:0000313" key="10">
    <source>
        <dbReference type="EMBL" id="SEN54189.1"/>
    </source>
</evidence>
<dbReference type="CDD" id="cd24133">
    <property type="entry name" value="ASKHA_NBD_TsaD_bac"/>
    <property type="match status" value="1"/>
</dbReference>
<evidence type="ECO:0000256" key="3">
    <source>
        <dbReference type="ARBA" id="ARBA00022694"/>
    </source>
</evidence>
<dbReference type="HAMAP" id="MF_01445">
    <property type="entry name" value="TsaD"/>
    <property type="match status" value="1"/>
</dbReference>
<dbReference type="PRINTS" id="PR00789">
    <property type="entry name" value="OSIALOPTASE"/>
</dbReference>
<dbReference type="GO" id="GO:0005737">
    <property type="term" value="C:cytoplasm"/>
    <property type="evidence" value="ECO:0007669"/>
    <property type="project" value="UniProtKB-SubCell"/>
</dbReference>
<feature type="binding site" evidence="8">
    <location>
        <position position="221"/>
    </location>
    <ligand>
        <name>substrate</name>
    </ligand>
</feature>
<feature type="binding site" evidence="8">
    <location>
        <begin position="171"/>
        <end position="175"/>
    </location>
    <ligand>
        <name>substrate</name>
    </ligand>
</feature>
<dbReference type="PANTHER" id="PTHR11735">
    <property type="entry name" value="TRNA N6-ADENOSINE THREONYLCARBAMOYLTRANSFERASE"/>
    <property type="match status" value="1"/>
</dbReference>
<evidence type="ECO:0000313" key="11">
    <source>
        <dbReference type="Proteomes" id="UP000199512"/>
    </source>
</evidence>
<comment type="catalytic activity">
    <reaction evidence="7 8">
        <text>L-threonylcarbamoyladenylate + adenosine(37) in tRNA = N(6)-L-threonylcarbamoyladenosine(37) in tRNA + AMP + H(+)</text>
        <dbReference type="Rhea" id="RHEA:37059"/>
        <dbReference type="Rhea" id="RHEA-COMP:10162"/>
        <dbReference type="Rhea" id="RHEA-COMP:10163"/>
        <dbReference type="ChEBI" id="CHEBI:15378"/>
        <dbReference type="ChEBI" id="CHEBI:73682"/>
        <dbReference type="ChEBI" id="CHEBI:74411"/>
        <dbReference type="ChEBI" id="CHEBI:74418"/>
        <dbReference type="ChEBI" id="CHEBI:456215"/>
        <dbReference type="EC" id="2.3.1.234"/>
    </reaction>
</comment>
<keyword evidence="3 8" id="KW-0819">tRNA processing</keyword>
<keyword evidence="1 8" id="KW-0963">Cytoplasm</keyword>
<dbReference type="AlphaFoldDB" id="A0A1H8HDV6"/>
<evidence type="ECO:0000256" key="7">
    <source>
        <dbReference type="ARBA" id="ARBA00048117"/>
    </source>
</evidence>
<dbReference type="FunFam" id="3.30.420.40:FF:000012">
    <property type="entry name" value="tRNA N6-adenosine threonylcarbamoyltransferase"/>
    <property type="match status" value="1"/>
</dbReference>
<dbReference type="GO" id="GO:0061711">
    <property type="term" value="F:tRNA N(6)-L-threonylcarbamoyladenine synthase activity"/>
    <property type="evidence" value="ECO:0007669"/>
    <property type="project" value="UniProtKB-EC"/>
</dbReference>
<name>A0A1H8HDV6_9FIRM</name>
<dbReference type="STRING" id="215200.SAMN05216454_105100"/>
<comment type="function">
    <text evidence="8">Required for the formation of a threonylcarbamoyl group on adenosine at position 37 (t(6)A37) in tRNAs that read codons beginning with adenine. Is involved in the transfer of the threonylcarbamoyl moiety of threonylcarbamoyl-AMP (TC-AMP) to the N6 group of A37, together with TsaE and TsaB. TsaD likely plays a direct catalytic role in this reaction.</text>
</comment>
<feature type="binding site" evidence="8">
    <location>
        <position position="148"/>
    </location>
    <ligand>
        <name>Fe cation</name>
        <dbReference type="ChEBI" id="CHEBI:24875"/>
    </ligand>
</feature>
<evidence type="ECO:0000256" key="8">
    <source>
        <dbReference type="HAMAP-Rule" id="MF_01445"/>
    </source>
</evidence>
<dbReference type="InterPro" id="IPR022450">
    <property type="entry name" value="TsaD"/>
</dbReference>
<keyword evidence="4 8" id="KW-0479">Metal-binding</keyword>
<sequence>MSKNEDLKMNLKKSDCEFLEIKDTKKSEDDKENSKEDIITLAIESSCDETACAILKNGREVLTNIISTQIETHKKFGGVVPEVASRKHIENIDIVVQEALDESGLGFDDITHIAVTYGPGLVGALLVGLSYAKSLAFTLNKDLVGVNHIEGHLSANYIEHKDLKPPFITLIVSGGHTHLVEVKDYGVYEILGKTKDDASGEAFDKVARALGLGYPGGPIVDQMAKKGNPEAIDFPRACLHENDYDFSFSGIKSSVLNYLNSMKMKKKEVVVEDVCASFQAAVVDVLTQKAIKACKDKGYKTITLSGGVAANSALREKMSELCKKEGLDLKYPPMILCTDNAAMIGAAGYYRYINGRRDGMDLNAVPNLKINQG</sequence>
<keyword evidence="6 8" id="KW-0012">Acyltransferase</keyword>
<feature type="binding site" evidence="8">
    <location>
        <position position="217"/>
    </location>
    <ligand>
        <name>substrate</name>
    </ligand>
</feature>
<dbReference type="RefSeq" id="WP_242938912.1">
    <property type="nucleotide sequence ID" value="NZ_FODF01000005.1"/>
</dbReference>
<dbReference type="NCBIfam" id="TIGR03723">
    <property type="entry name" value="T6A_TsaD_YgjD"/>
    <property type="match status" value="1"/>
</dbReference>
<dbReference type="EC" id="2.3.1.234" evidence="8"/>
<dbReference type="InterPro" id="IPR017861">
    <property type="entry name" value="KAE1/TsaD"/>
</dbReference>
<feature type="binding site" evidence="8">
    <location>
        <position position="339"/>
    </location>
    <ligand>
        <name>Fe cation</name>
        <dbReference type="ChEBI" id="CHEBI:24875"/>
    </ligand>
</feature>
<comment type="subcellular location">
    <subcellularLocation>
        <location evidence="8">Cytoplasm</location>
    </subcellularLocation>
</comment>
<dbReference type="SUPFAM" id="SSF53067">
    <property type="entry name" value="Actin-like ATPase domain"/>
    <property type="match status" value="2"/>
</dbReference>
<dbReference type="InterPro" id="IPR000905">
    <property type="entry name" value="Gcp-like_dom"/>
</dbReference>
<reference evidence="10 11" key="1">
    <citation type="submission" date="2016-10" db="EMBL/GenBank/DDBJ databases">
        <authorList>
            <person name="de Groot N.N."/>
        </authorList>
    </citation>
    <scope>NUCLEOTIDE SEQUENCE [LARGE SCALE GENOMIC DNA]</scope>
    <source>
        <strain evidence="10 11">Calf135</strain>
    </source>
</reference>
<feature type="binding site" evidence="8">
    <location>
        <position position="311"/>
    </location>
    <ligand>
        <name>substrate</name>
    </ligand>
</feature>
<comment type="cofactor">
    <cofactor evidence="8">
        <name>Fe(2+)</name>
        <dbReference type="ChEBI" id="CHEBI:29033"/>
    </cofactor>
    <text evidence="8">Binds 1 Fe(2+) ion per subunit.</text>
</comment>
<comment type="similarity">
    <text evidence="8">Belongs to the KAE1 / TsaD family.</text>
</comment>
<feature type="binding site" evidence="8">
    <location>
        <position position="204"/>
    </location>
    <ligand>
        <name>substrate</name>
    </ligand>
</feature>
<dbReference type="GO" id="GO:0005506">
    <property type="term" value="F:iron ion binding"/>
    <property type="evidence" value="ECO:0007669"/>
    <property type="project" value="UniProtKB-UniRule"/>
</dbReference>
<evidence type="ECO:0000256" key="6">
    <source>
        <dbReference type="ARBA" id="ARBA00023315"/>
    </source>
</evidence>
<dbReference type="Pfam" id="PF00814">
    <property type="entry name" value="TsaD"/>
    <property type="match status" value="1"/>
</dbReference>
<dbReference type="PANTHER" id="PTHR11735:SF6">
    <property type="entry name" value="TRNA N6-ADENOSINE THREONYLCARBAMOYLTRANSFERASE, MITOCHONDRIAL"/>
    <property type="match status" value="1"/>
</dbReference>
<evidence type="ECO:0000256" key="4">
    <source>
        <dbReference type="ARBA" id="ARBA00022723"/>
    </source>
</evidence>
<feature type="binding site" evidence="8">
    <location>
        <position position="152"/>
    </location>
    <ligand>
        <name>Fe cation</name>
        <dbReference type="ChEBI" id="CHEBI:24875"/>
    </ligand>
</feature>
<proteinExistence type="inferred from homology"/>
<dbReference type="NCBIfam" id="TIGR00329">
    <property type="entry name" value="gcp_kae1"/>
    <property type="match status" value="1"/>
</dbReference>
<dbReference type="EMBL" id="FODF01000005">
    <property type="protein sequence ID" value="SEN54189.1"/>
    <property type="molecule type" value="Genomic_DNA"/>
</dbReference>
<evidence type="ECO:0000256" key="2">
    <source>
        <dbReference type="ARBA" id="ARBA00022679"/>
    </source>
</evidence>
<dbReference type="InterPro" id="IPR043129">
    <property type="entry name" value="ATPase_NBD"/>
</dbReference>
<dbReference type="FunFam" id="3.30.420.40:FF:000040">
    <property type="entry name" value="tRNA N6-adenosine threonylcarbamoyltransferase"/>
    <property type="match status" value="1"/>
</dbReference>